<dbReference type="Proteomes" id="UP000559598">
    <property type="component" value="Unassembled WGS sequence"/>
</dbReference>
<organism evidence="3 4">
    <name type="scientific">Anoxybacteroides voinovskiense</name>
    <dbReference type="NCBI Taxonomy" id="230470"/>
    <lineage>
        <taxon>Bacteria</taxon>
        <taxon>Bacillati</taxon>
        <taxon>Bacillota</taxon>
        <taxon>Bacilli</taxon>
        <taxon>Bacillales</taxon>
        <taxon>Anoxybacillaceae</taxon>
        <taxon>Anoxybacteroides</taxon>
    </lineage>
</organism>
<keyword evidence="1" id="KW-0732">Signal</keyword>
<dbReference type="EMBL" id="JACIDE010000044">
    <property type="protein sequence ID" value="MBB4075667.1"/>
    <property type="molecule type" value="Genomic_DNA"/>
</dbReference>
<evidence type="ECO:0000256" key="1">
    <source>
        <dbReference type="ARBA" id="ARBA00022729"/>
    </source>
</evidence>
<dbReference type="Gene3D" id="2.60.40.1220">
    <property type="match status" value="4"/>
</dbReference>
<dbReference type="InterPro" id="IPR032812">
    <property type="entry name" value="SbsA_Ig"/>
</dbReference>
<keyword evidence="4" id="KW-1185">Reference proteome</keyword>
<comment type="caution">
    <text evidence="3">The sequence shown here is derived from an EMBL/GenBank/DDBJ whole genome shotgun (WGS) entry which is preliminary data.</text>
</comment>
<proteinExistence type="predicted"/>
<evidence type="ECO:0000259" key="2">
    <source>
        <dbReference type="Pfam" id="PF13205"/>
    </source>
</evidence>
<dbReference type="RefSeq" id="WP_183186124.1">
    <property type="nucleotide sequence ID" value="NZ_BMNP01000059.1"/>
</dbReference>
<dbReference type="InterPro" id="IPR014755">
    <property type="entry name" value="Cu-Rt/internalin_Ig-like"/>
</dbReference>
<accession>A0A840DYM6</accession>
<sequence>MSLLGLRNGVCGRKWGCFCAINAKQLVVTFNKAVDKTTATDVTKYSIKVAGQPAQALTAPTTGSYDATAELSADGKSVTITLVTPLTSAAWHSISEGDVFQVSVSGVKDAQLNTIADTTKSVTYSDKVAPTFVSASASGKTATTQIKVTFNEPVDITVATATINGTAATVTAGSKPNEVIVTSGSNLLVGQTYNLSLLNIKDAAGNLVNPNPVTTTVTVVGDTTAPTVTDVKVVRDSLLEVTFDKSMDASTISNTSIKVLDANLNPTGITQGTVTAKANTDNKTFLVPVTALPFNNGTFNGVVSVANTVKDAAGNAVAATVKNVTITQDTAAPQVVSATYKKVTSYNGISTPNGAIVVKFNEEVTASAAAGSYVVVDDQGTSITTPISARTVNPNDNTELVLSLNAPVGTGVKTYTVVMPNSAVTDKAIAQNASKSANLTVDVSAGAPVATDTIAPAVSTVNATAATNSTSGTTIAVTFTEAGSGLDAATVTNVNNYRLDGAALPAGSYITISGNTATINIPAGSIAKDKTYALNINGIKDKAGNTMSPYVGSVALKDDIKPVFTAATLNTNGTVSLSFSEAVNSAAGKEADFAVVLNGVQLNTAAYTLADGVGADAGKYVLTVNTSVLNNDSTYGDVLYIDVNGNGAYNAGIDIVVQQQAASGTDFTAGTYNLNNATSLKVGTVAAPTLVKDTSYLTNVVEGSKTITVK</sequence>
<feature type="domain" description="SbsA Ig-like" evidence="2">
    <location>
        <begin position="127"/>
        <end position="210"/>
    </location>
</feature>
<feature type="domain" description="SbsA Ig-like" evidence="2">
    <location>
        <begin position="452"/>
        <end position="548"/>
    </location>
</feature>
<evidence type="ECO:0000313" key="3">
    <source>
        <dbReference type="EMBL" id="MBB4075667.1"/>
    </source>
</evidence>
<reference evidence="3 4" key="1">
    <citation type="submission" date="2020-08" db="EMBL/GenBank/DDBJ databases">
        <title>Genomic Encyclopedia of Type Strains, Phase IV (KMG-IV): sequencing the most valuable type-strain genomes for metagenomic binning, comparative biology and taxonomic classification.</title>
        <authorList>
            <person name="Goeker M."/>
        </authorList>
    </citation>
    <scope>NUCLEOTIDE SEQUENCE [LARGE SCALE GENOMIC DNA]</scope>
    <source>
        <strain evidence="3 4">DSM 17075</strain>
    </source>
</reference>
<gene>
    <name evidence="3" type="ORF">GGR02_003521</name>
</gene>
<name>A0A840DYM6_9BACL</name>
<evidence type="ECO:0000313" key="4">
    <source>
        <dbReference type="Proteomes" id="UP000559598"/>
    </source>
</evidence>
<dbReference type="Pfam" id="PF13205">
    <property type="entry name" value="Big_5"/>
    <property type="match status" value="2"/>
</dbReference>
<dbReference type="AlphaFoldDB" id="A0A840DYM6"/>
<protein>
    <recommendedName>
        <fullName evidence="2">SbsA Ig-like domain-containing protein</fullName>
    </recommendedName>
</protein>